<evidence type="ECO:0000313" key="2">
    <source>
        <dbReference type="Proteomes" id="UP000694892"/>
    </source>
</evidence>
<proteinExistence type="predicted"/>
<protein>
    <submittedName>
        <fullName evidence="1">Uncharacterized protein</fullName>
    </submittedName>
</protein>
<evidence type="ECO:0000313" key="1">
    <source>
        <dbReference type="EMBL" id="OCT86934.1"/>
    </source>
</evidence>
<name>A0A974D797_XENLA</name>
<accession>A0A974D797</accession>
<dbReference type="EMBL" id="CM004471">
    <property type="protein sequence ID" value="OCT86934.1"/>
    <property type="molecule type" value="Genomic_DNA"/>
</dbReference>
<organism evidence="1 2">
    <name type="scientific">Xenopus laevis</name>
    <name type="common">African clawed frog</name>
    <dbReference type="NCBI Taxonomy" id="8355"/>
    <lineage>
        <taxon>Eukaryota</taxon>
        <taxon>Metazoa</taxon>
        <taxon>Chordata</taxon>
        <taxon>Craniata</taxon>
        <taxon>Vertebrata</taxon>
        <taxon>Euteleostomi</taxon>
        <taxon>Amphibia</taxon>
        <taxon>Batrachia</taxon>
        <taxon>Anura</taxon>
        <taxon>Pipoidea</taxon>
        <taxon>Pipidae</taxon>
        <taxon>Xenopodinae</taxon>
        <taxon>Xenopus</taxon>
        <taxon>Xenopus</taxon>
    </lineage>
</organism>
<gene>
    <name evidence="1" type="ORF">XELAEV_18020624mg</name>
</gene>
<reference evidence="2" key="1">
    <citation type="journal article" date="2016" name="Nature">
        <title>Genome evolution in the allotetraploid frog Xenopus laevis.</title>
        <authorList>
            <person name="Session A.M."/>
            <person name="Uno Y."/>
            <person name="Kwon T."/>
            <person name="Chapman J.A."/>
            <person name="Toyoda A."/>
            <person name="Takahashi S."/>
            <person name="Fukui A."/>
            <person name="Hikosaka A."/>
            <person name="Suzuki A."/>
            <person name="Kondo M."/>
            <person name="van Heeringen S.J."/>
            <person name="Quigley I."/>
            <person name="Heinz S."/>
            <person name="Ogino H."/>
            <person name="Ochi H."/>
            <person name="Hellsten U."/>
            <person name="Lyons J.B."/>
            <person name="Simakov O."/>
            <person name="Putnam N."/>
            <person name="Stites J."/>
            <person name="Kuroki Y."/>
            <person name="Tanaka T."/>
            <person name="Michiue T."/>
            <person name="Watanabe M."/>
            <person name="Bogdanovic O."/>
            <person name="Lister R."/>
            <person name="Georgiou G."/>
            <person name="Paranjpe S.S."/>
            <person name="van Kruijsbergen I."/>
            <person name="Shu S."/>
            <person name="Carlson J."/>
            <person name="Kinoshita T."/>
            <person name="Ohta Y."/>
            <person name="Mawaribuchi S."/>
            <person name="Jenkins J."/>
            <person name="Grimwood J."/>
            <person name="Schmutz J."/>
            <person name="Mitros T."/>
            <person name="Mozaffari S.V."/>
            <person name="Suzuki Y."/>
            <person name="Haramoto Y."/>
            <person name="Yamamoto T.S."/>
            <person name="Takagi C."/>
            <person name="Heald R."/>
            <person name="Miller K."/>
            <person name="Haudenschild C."/>
            <person name="Kitzman J."/>
            <person name="Nakayama T."/>
            <person name="Izutsu Y."/>
            <person name="Robert J."/>
            <person name="Fortriede J."/>
            <person name="Burns K."/>
            <person name="Lotay V."/>
            <person name="Karimi K."/>
            <person name="Yasuoka Y."/>
            <person name="Dichmann D.S."/>
            <person name="Flajnik M.F."/>
            <person name="Houston D.W."/>
            <person name="Shendure J."/>
            <person name="DuPasquier L."/>
            <person name="Vize P.D."/>
            <person name="Zorn A.M."/>
            <person name="Ito M."/>
            <person name="Marcotte E.M."/>
            <person name="Wallingford J.B."/>
            <person name="Ito Y."/>
            <person name="Asashima M."/>
            <person name="Ueno N."/>
            <person name="Matsuda Y."/>
            <person name="Veenstra G.J."/>
            <person name="Fujiyama A."/>
            <person name="Harland R.M."/>
            <person name="Taira M."/>
            <person name="Rokhsar D.S."/>
        </authorList>
    </citation>
    <scope>NUCLEOTIDE SEQUENCE [LARGE SCALE GENOMIC DNA]</scope>
    <source>
        <strain evidence="2">J</strain>
    </source>
</reference>
<dbReference type="Proteomes" id="UP000694892">
    <property type="component" value="Chromosome 3S"/>
</dbReference>
<dbReference type="AlphaFoldDB" id="A0A974D797"/>
<sequence length="103" mass="11980">MTSETIKHELAIKLSNLWRSCNSNKFPFWTAELHIYIRRLQIKRKACVCYSAVIKRSLDYSQTMDIIFNLYPFMSLGSMSECRFNVCFVLLKCAESYNSGTCA</sequence>